<feature type="compositionally biased region" description="Polar residues" evidence="1">
    <location>
        <begin position="16"/>
        <end position="25"/>
    </location>
</feature>
<sequence>MLQFTDALNTTISTAPKQQLTTTIPSASHAQHVQHSQHPNKNRSSSLAPNDILSWKEHLLARYRGCSSLLLNNTGRISEAERNELEAYLKDENLAEYK</sequence>
<feature type="region of interest" description="Disordered" evidence="1">
    <location>
        <begin position="16"/>
        <end position="48"/>
    </location>
</feature>
<evidence type="ECO:0000313" key="3">
    <source>
        <dbReference type="Proteomes" id="UP000267096"/>
    </source>
</evidence>
<feature type="compositionally biased region" description="Low complexity" evidence="1">
    <location>
        <begin position="26"/>
        <end position="37"/>
    </location>
</feature>
<dbReference type="Proteomes" id="UP000267096">
    <property type="component" value="Unassembled WGS sequence"/>
</dbReference>
<evidence type="ECO:0000256" key="1">
    <source>
        <dbReference type="SAM" id="MobiDB-lite"/>
    </source>
</evidence>
<gene>
    <name evidence="2" type="ORF">ASIM_LOCUS5669</name>
</gene>
<accession>A0A3P6Q149</accession>
<protein>
    <submittedName>
        <fullName evidence="2">Uncharacterized protein</fullName>
    </submittedName>
</protein>
<name>A0A3P6Q149_ANISI</name>
<keyword evidence="3" id="KW-1185">Reference proteome</keyword>
<dbReference type="AlphaFoldDB" id="A0A3P6Q149"/>
<reference evidence="2 3" key="1">
    <citation type="submission" date="2018-11" db="EMBL/GenBank/DDBJ databases">
        <authorList>
            <consortium name="Pathogen Informatics"/>
        </authorList>
    </citation>
    <scope>NUCLEOTIDE SEQUENCE [LARGE SCALE GENOMIC DNA]</scope>
</reference>
<evidence type="ECO:0000313" key="2">
    <source>
        <dbReference type="EMBL" id="VDK25891.1"/>
    </source>
</evidence>
<dbReference type="EMBL" id="UYRR01011356">
    <property type="protein sequence ID" value="VDK25891.1"/>
    <property type="molecule type" value="Genomic_DNA"/>
</dbReference>
<organism evidence="2 3">
    <name type="scientific">Anisakis simplex</name>
    <name type="common">Herring worm</name>
    <dbReference type="NCBI Taxonomy" id="6269"/>
    <lineage>
        <taxon>Eukaryota</taxon>
        <taxon>Metazoa</taxon>
        <taxon>Ecdysozoa</taxon>
        <taxon>Nematoda</taxon>
        <taxon>Chromadorea</taxon>
        <taxon>Rhabditida</taxon>
        <taxon>Spirurina</taxon>
        <taxon>Ascaridomorpha</taxon>
        <taxon>Ascaridoidea</taxon>
        <taxon>Anisakidae</taxon>
        <taxon>Anisakis</taxon>
        <taxon>Anisakis simplex complex</taxon>
    </lineage>
</organism>
<proteinExistence type="predicted"/>